<proteinExistence type="predicted"/>
<accession>A0A9P6NEQ6</accession>
<dbReference type="GO" id="GO:0016020">
    <property type="term" value="C:membrane"/>
    <property type="evidence" value="ECO:0007669"/>
    <property type="project" value="UniProtKB-SubCell"/>
</dbReference>
<dbReference type="InterPro" id="IPR023352">
    <property type="entry name" value="MAPEG-like_dom_sf"/>
</dbReference>
<dbReference type="OrthoDB" id="19091at2759"/>
<gene>
    <name evidence="5" type="ORF">CROQUDRAFT_662059</name>
</gene>
<evidence type="ECO:0000313" key="6">
    <source>
        <dbReference type="Proteomes" id="UP000886653"/>
    </source>
</evidence>
<dbReference type="EMBL" id="MU167337">
    <property type="protein sequence ID" value="KAG0142804.1"/>
    <property type="molecule type" value="Genomic_DNA"/>
</dbReference>
<dbReference type="Proteomes" id="UP000886653">
    <property type="component" value="Unassembled WGS sequence"/>
</dbReference>
<evidence type="ECO:0000256" key="2">
    <source>
        <dbReference type="ARBA" id="ARBA00022692"/>
    </source>
</evidence>
<keyword evidence="4" id="KW-0472">Membrane</keyword>
<comment type="caution">
    <text evidence="5">The sequence shown here is derived from an EMBL/GenBank/DDBJ whole genome shotgun (WGS) entry which is preliminary data.</text>
</comment>
<evidence type="ECO:0000256" key="3">
    <source>
        <dbReference type="ARBA" id="ARBA00022989"/>
    </source>
</evidence>
<dbReference type="PANTHER" id="PTHR35814">
    <property type="match status" value="1"/>
</dbReference>
<sequence>MPPLYASVGLILTPASLIWSPLFAGYYTYLGASVSVLRAKTKYCVGEGTEAIKGQETASAADVQALQVAARAHANFAEQVPLSMIMSILAELNGAPTYLIHTLYAALFSLRVAHNEFGMKINNTIGIGRPLATVGTWLLVTGTSLYNFGLGWETFKGFAGF</sequence>
<evidence type="ECO:0000313" key="5">
    <source>
        <dbReference type="EMBL" id="KAG0142804.1"/>
    </source>
</evidence>
<dbReference type="SUPFAM" id="SSF161084">
    <property type="entry name" value="MAPEG domain-like"/>
    <property type="match status" value="1"/>
</dbReference>
<dbReference type="AlphaFoldDB" id="A0A9P6NEQ6"/>
<organism evidence="5 6">
    <name type="scientific">Cronartium quercuum f. sp. fusiforme G11</name>
    <dbReference type="NCBI Taxonomy" id="708437"/>
    <lineage>
        <taxon>Eukaryota</taxon>
        <taxon>Fungi</taxon>
        <taxon>Dikarya</taxon>
        <taxon>Basidiomycota</taxon>
        <taxon>Pucciniomycotina</taxon>
        <taxon>Pucciniomycetes</taxon>
        <taxon>Pucciniales</taxon>
        <taxon>Coleosporiaceae</taxon>
        <taxon>Cronartium</taxon>
    </lineage>
</organism>
<keyword evidence="2" id="KW-0812">Transmembrane</keyword>
<keyword evidence="6" id="KW-1185">Reference proteome</keyword>
<keyword evidence="3" id="KW-1133">Transmembrane helix</keyword>
<protein>
    <recommendedName>
        <fullName evidence="7">Membrane-associated proteins in eicosanoid and glutathione metabolism</fullName>
    </recommendedName>
</protein>
<evidence type="ECO:0000256" key="4">
    <source>
        <dbReference type="ARBA" id="ARBA00023136"/>
    </source>
</evidence>
<reference evidence="5" key="1">
    <citation type="submission" date="2013-11" db="EMBL/GenBank/DDBJ databases">
        <title>Genome sequence of the fusiform rust pathogen reveals effectors for host alternation and coevolution with pine.</title>
        <authorList>
            <consortium name="DOE Joint Genome Institute"/>
            <person name="Smith K."/>
            <person name="Pendleton A."/>
            <person name="Kubisiak T."/>
            <person name="Anderson C."/>
            <person name="Salamov A."/>
            <person name="Aerts A."/>
            <person name="Riley R."/>
            <person name="Clum A."/>
            <person name="Lindquist E."/>
            <person name="Ence D."/>
            <person name="Campbell M."/>
            <person name="Kronenberg Z."/>
            <person name="Feau N."/>
            <person name="Dhillon B."/>
            <person name="Hamelin R."/>
            <person name="Burleigh J."/>
            <person name="Smith J."/>
            <person name="Yandell M."/>
            <person name="Nelson C."/>
            <person name="Grigoriev I."/>
            <person name="Davis J."/>
        </authorList>
    </citation>
    <scope>NUCLEOTIDE SEQUENCE</scope>
    <source>
        <strain evidence="5">G11</strain>
    </source>
</reference>
<dbReference type="Gene3D" id="1.20.120.550">
    <property type="entry name" value="Membrane associated eicosanoid/glutathione metabolism-like domain"/>
    <property type="match status" value="1"/>
</dbReference>
<dbReference type="Pfam" id="PF01124">
    <property type="entry name" value="MAPEG"/>
    <property type="match status" value="1"/>
</dbReference>
<evidence type="ECO:0008006" key="7">
    <source>
        <dbReference type="Google" id="ProtNLM"/>
    </source>
</evidence>
<dbReference type="PANTHER" id="PTHR35814:SF1">
    <property type="entry name" value="GLUTATHIONE S-TRANSFERASE-RELATED"/>
    <property type="match status" value="1"/>
</dbReference>
<name>A0A9P6NEQ6_9BASI</name>
<dbReference type="InterPro" id="IPR001129">
    <property type="entry name" value="Membr-assoc_MAPEG"/>
</dbReference>
<evidence type="ECO:0000256" key="1">
    <source>
        <dbReference type="ARBA" id="ARBA00004370"/>
    </source>
</evidence>
<comment type="subcellular location">
    <subcellularLocation>
        <location evidence="1">Membrane</location>
    </subcellularLocation>
</comment>